<accession>H8Z983</accession>
<feature type="coiled-coil region" evidence="1">
    <location>
        <begin position="666"/>
        <end position="693"/>
    </location>
</feature>
<protein>
    <submittedName>
        <fullName evidence="2">Uncharacterized protein</fullName>
    </submittedName>
</protein>
<organism evidence="2">
    <name type="scientific">Nematocida ausubeli (strain ATCC PRA-371 / ERTm2)</name>
    <name type="common">Nematode killer fungus</name>
    <dbReference type="NCBI Taxonomy" id="1913371"/>
    <lineage>
        <taxon>Eukaryota</taxon>
        <taxon>Fungi</taxon>
        <taxon>Fungi incertae sedis</taxon>
        <taxon>Microsporidia</taxon>
        <taxon>Nematocida</taxon>
    </lineage>
</organism>
<dbReference type="Proteomes" id="UP000005622">
    <property type="component" value="Unassembled WGS sequence"/>
</dbReference>
<gene>
    <name evidence="2" type="ORF">NERG_00154</name>
</gene>
<name>H8Z983_NEMA1</name>
<dbReference type="HOGENOM" id="CLU_009683_0_0_1"/>
<keyword evidence="1" id="KW-0175">Coiled coil</keyword>
<dbReference type="AlphaFoldDB" id="H8Z983"/>
<dbReference type="EMBL" id="JH604633">
    <property type="protein sequence ID" value="EHY66514.1"/>
    <property type="molecule type" value="Genomic_DNA"/>
</dbReference>
<evidence type="ECO:0000313" key="2">
    <source>
        <dbReference type="EMBL" id="EHY66514.1"/>
    </source>
</evidence>
<evidence type="ECO:0000256" key="1">
    <source>
        <dbReference type="SAM" id="Coils"/>
    </source>
</evidence>
<sequence>MKLDVRLKSKEVETEDLRTHKIKQEKKERAICRAKIYMLIGVAILCHVWDRVLTVDGLRNVQIKAAAISEETISEEAIPEETIPEEAISEETEEGGVDSRIMPVLKEEARNIGFMHRKRFFSPEIKLDYCIPLEKTDCEHPVYRFKRNCSLDKVCDDNELLYKGDLLKYKKEYFNTLLNMFPSLGECVSILSDDLDSFYTFINSANVKEHKHKILTSLLMLAEGKSVPLSFNKSYNRTELVLRKTNSEEEHFRLNMNVLVKTSKEETESTDVFEEVLQQKAIKVINFFIENRENKVFIKEKGSSKPSDCDMHEKVQFVNSPAFLIQTYIHHCLETTKEAVLFIHTAYCLLGEWMLQKEESSRKEKMENIARYLISRYIKQKDEFARERKKRLYISRHLPNRYIKERERKIAEKRHNAFFKSIVSEENRPFDIEKIDITHMNKRSMRNDYMDHCKYLLYLKAASDVVPVPIKTDNSSASSPALGINSLDGKHIQEDAKPTLSSGFTDHVETVLLGLLLSSAYNIVKNIYSVDHIESASEELKSFFKKYSSAREQVGKEMHNDWNKVVGGLPNPKIRYMRPDRNQLMPGIINMMHVIKEITGVGSIKKIDRLKRRLNLVEETQSIDDIESLYDISKNLDRIYSQKAKHEVDMQIKDIIYIRKLKHKKVLEMKQKNARTKEEAAEIEKKIQIIIQKRNSDDLDRLVSRYKNISLWMEYKLKNKTFHYLNIIFSEIALSKTALIHSGDKFEKILNEGHEDFFWNNLRIEYDRSDLYFHYSHCYEFDMSLESDPNKKELKTWKSRFWLFLAYDLENPKSPIIGMLNSYKDEGIETSEPEEENRKPLTLNKHVGPTFLYGKEHRVVDTLLLNSLIYRMDHINKNVWGLLLYGIEKKLDKNHPFLRLADNILHSTCFMNSMIRNKMFIFLSHIPVDKHHSLTGIDKIIDEKYIPYTISDVLYLAKSIKSLSQAMYVNLLTNIMISLQRKCSNDNYESNDRSGELFSTIQCESLLIKILTLNGTTMDYITKIIQSIGGAETKYTASDCKRFGNRSLLWIIYSAQKFKYTGWSNVVQGCYNLIDIESFNYDSGYMRYCSNTWTREMTDAFEEVKDIVCVESDSKSMERFSKIQSHLMKNHW</sequence>
<reference evidence="2" key="1">
    <citation type="submission" date="2011-03" db="EMBL/GenBank/DDBJ databases">
        <title>The Genome Sequence of Nematocida sp1 strain ERTm2.</title>
        <authorList>
            <consortium name="The Broad Institute Genome Sequencing Platform"/>
            <consortium name="The Broad Institute Genome Sequencing Center for Infectious Disease"/>
            <person name="Cuomo C."/>
            <person name="Troemel E."/>
            <person name="Young S.K."/>
            <person name="Zeng Q."/>
            <person name="Gargeya S."/>
            <person name="Fitzgerald M."/>
            <person name="Haas B."/>
            <person name="Abouelleil A."/>
            <person name="Alvarado L."/>
            <person name="Arachchi H.M."/>
            <person name="Berlin A."/>
            <person name="Brown A."/>
            <person name="Chapman S.B."/>
            <person name="Chen Z."/>
            <person name="Dunbar C."/>
            <person name="Freedman E."/>
            <person name="Gearin G."/>
            <person name="Gellesch M."/>
            <person name="Goldberg J."/>
            <person name="Griggs A."/>
            <person name="Gujja S."/>
            <person name="Heilman E.R."/>
            <person name="Heiman D."/>
            <person name="Howarth C."/>
            <person name="Larson L."/>
            <person name="Lui A."/>
            <person name="MacDonald P.J.P."/>
            <person name="Mehta T."/>
            <person name="Montmayeur A."/>
            <person name="Murphy C."/>
            <person name="Neiman D."/>
            <person name="Pearson M."/>
            <person name="Priest M."/>
            <person name="Roberts A."/>
            <person name="Saif S."/>
            <person name="Shea T."/>
            <person name="Shenoy N."/>
            <person name="Sisk P."/>
            <person name="Stolte C."/>
            <person name="Sykes S."/>
            <person name="White J."/>
            <person name="Yandava C."/>
            <person name="Wortman J."/>
            <person name="Nusbaum C."/>
            <person name="Birren B."/>
        </authorList>
    </citation>
    <scope>NUCLEOTIDE SEQUENCE</scope>
    <source>
        <strain evidence="2">ERTm2</strain>
    </source>
</reference>
<proteinExistence type="predicted"/>